<keyword evidence="4" id="KW-0472">Membrane</keyword>
<evidence type="ECO:0000313" key="7">
    <source>
        <dbReference type="Proteomes" id="UP000321513"/>
    </source>
</evidence>
<dbReference type="Gene3D" id="3.30.565.10">
    <property type="entry name" value="Histidine kinase-like ATPase, C-terminal domain"/>
    <property type="match status" value="1"/>
</dbReference>
<dbReference type="CDD" id="cd00082">
    <property type="entry name" value="HisKA"/>
    <property type="match status" value="1"/>
</dbReference>
<accession>A0A512B7G0</accession>
<protein>
    <recommendedName>
        <fullName evidence="2">histidine kinase</fullName>
        <ecNumber evidence="2">2.7.13.3</ecNumber>
    </recommendedName>
</protein>
<keyword evidence="3" id="KW-0597">Phosphoprotein</keyword>
<comment type="catalytic activity">
    <reaction evidence="1">
        <text>ATP + protein L-histidine = ADP + protein N-phospho-L-histidine.</text>
        <dbReference type="EC" id="2.7.13.3"/>
    </reaction>
</comment>
<dbReference type="EC" id="2.7.13.3" evidence="2"/>
<comment type="caution">
    <text evidence="6">The sequence shown here is derived from an EMBL/GenBank/DDBJ whole genome shotgun (WGS) entry which is preliminary data.</text>
</comment>
<dbReference type="InterPro" id="IPR005467">
    <property type="entry name" value="His_kinase_dom"/>
</dbReference>
<dbReference type="InterPro" id="IPR003661">
    <property type="entry name" value="HisK_dim/P_dom"/>
</dbReference>
<dbReference type="SMART" id="SM00387">
    <property type="entry name" value="HATPase_c"/>
    <property type="match status" value="1"/>
</dbReference>
<organism evidence="6 7">
    <name type="scientific">Segetibacter aerophilus</name>
    <dbReference type="NCBI Taxonomy" id="670293"/>
    <lineage>
        <taxon>Bacteria</taxon>
        <taxon>Pseudomonadati</taxon>
        <taxon>Bacteroidota</taxon>
        <taxon>Chitinophagia</taxon>
        <taxon>Chitinophagales</taxon>
        <taxon>Chitinophagaceae</taxon>
        <taxon>Segetibacter</taxon>
    </lineage>
</organism>
<dbReference type="SUPFAM" id="SSF47384">
    <property type="entry name" value="Homodimeric domain of signal transducing histidine kinase"/>
    <property type="match status" value="1"/>
</dbReference>
<evidence type="ECO:0000313" key="6">
    <source>
        <dbReference type="EMBL" id="GEO07895.1"/>
    </source>
</evidence>
<dbReference type="SUPFAM" id="SSF48452">
    <property type="entry name" value="TPR-like"/>
    <property type="match status" value="2"/>
</dbReference>
<dbReference type="InterPro" id="IPR004358">
    <property type="entry name" value="Sig_transdc_His_kin-like_C"/>
</dbReference>
<dbReference type="GO" id="GO:0000155">
    <property type="term" value="F:phosphorelay sensor kinase activity"/>
    <property type="evidence" value="ECO:0007669"/>
    <property type="project" value="InterPro"/>
</dbReference>
<evidence type="ECO:0000256" key="4">
    <source>
        <dbReference type="SAM" id="Phobius"/>
    </source>
</evidence>
<keyword evidence="4" id="KW-1133">Transmembrane helix</keyword>
<gene>
    <name evidence="6" type="ORF">SAE01_03910</name>
</gene>
<dbReference type="InterPro" id="IPR036890">
    <property type="entry name" value="HATPase_C_sf"/>
</dbReference>
<keyword evidence="7" id="KW-1185">Reference proteome</keyword>
<dbReference type="PANTHER" id="PTHR43065">
    <property type="entry name" value="SENSOR HISTIDINE KINASE"/>
    <property type="match status" value="1"/>
</dbReference>
<feature type="transmembrane region" description="Helical" evidence="4">
    <location>
        <begin position="322"/>
        <end position="340"/>
    </location>
</feature>
<dbReference type="Gene3D" id="1.10.287.130">
    <property type="match status" value="1"/>
</dbReference>
<sequence>MFATSVSDSTTLISHLYLSKIFIDINNDSSISHARQAYQLALKLKSKSYQAQSLDLMGAVLLRRGNLDQSLDYLLQSNSILSSLNDIHFLKINNRNIAGVYKSLNDYDRARGYYLSGLNIPLSGDSTARSWLLMDIGDLYLQMGKLDSALYYTKKSIDIISLLSDRVGNKYLPVALLTLGKILEKKGNVYEAQQKYRQAVEVGLKFHNLQAAAENYIAIAHLFKKSGKTDSSFIYAKKAFDIAIKVNNPKSIAVASSFLKDYYRSKNNFDSAFLYQEIGSAAKDSLLSLEKIRQIQNLSFKERLQQQAIQDAKNELRNRVKVYSLVAGLVILIGAALFLYRNNRQKQKANALLKFQKERTERAYEQLKATQVQLIQSEKMASLGELTAGIAHEIQNPLNFINNFSDFNTELIEELEQEADKGNLVELKSIANDIKENERKINHHGKRADAIVKGMLQHSRANTGKKEPTDINALADEYLRLSYHGLRAKDRDFNADFTTNFDAQVGKIDVVPQDIGRVLLNVYNNAFFAVFEKMKRSDKTFKPLVSVTTKRVADKVEITIKDNGIGIPQKVVDKIFQPFFTTKPTGQGTGLGLSLSYDIVKTHSGEITVESTEGDGTTFIITIPTT</sequence>
<dbReference type="Gene3D" id="1.25.40.10">
    <property type="entry name" value="Tetratricopeptide repeat domain"/>
    <property type="match status" value="2"/>
</dbReference>
<dbReference type="InterPro" id="IPR003594">
    <property type="entry name" value="HATPase_dom"/>
</dbReference>
<evidence type="ECO:0000259" key="5">
    <source>
        <dbReference type="PROSITE" id="PS50109"/>
    </source>
</evidence>
<evidence type="ECO:0000256" key="2">
    <source>
        <dbReference type="ARBA" id="ARBA00012438"/>
    </source>
</evidence>
<evidence type="ECO:0000256" key="1">
    <source>
        <dbReference type="ARBA" id="ARBA00000085"/>
    </source>
</evidence>
<dbReference type="PANTHER" id="PTHR43065:SF42">
    <property type="entry name" value="TWO-COMPONENT SENSOR PPRA"/>
    <property type="match status" value="1"/>
</dbReference>
<evidence type="ECO:0000256" key="3">
    <source>
        <dbReference type="ARBA" id="ARBA00022553"/>
    </source>
</evidence>
<dbReference type="AlphaFoldDB" id="A0A512B7G0"/>
<proteinExistence type="predicted"/>
<dbReference type="SUPFAM" id="SSF55874">
    <property type="entry name" value="ATPase domain of HSP90 chaperone/DNA topoisomerase II/histidine kinase"/>
    <property type="match status" value="1"/>
</dbReference>
<dbReference type="InterPro" id="IPR019734">
    <property type="entry name" value="TPR_rpt"/>
</dbReference>
<dbReference type="Proteomes" id="UP000321513">
    <property type="component" value="Unassembled WGS sequence"/>
</dbReference>
<dbReference type="EMBL" id="BJYT01000001">
    <property type="protein sequence ID" value="GEO07895.1"/>
    <property type="molecule type" value="Genomic_DNA"/>
</dbReference>
<keyword evidence="4" id="KW-0812">Transmembrane</keyword>
<name>A0A512B7G0_9BACT</name>
<dbReference type="SMART" id="SM00028">
    <property type="entry name" value="TPR"/>
    <property type="match status" value="4"/>
</dbReference>
<dbReference type="Pfam" id="PF02518">
    <property type="entry name" value="HATPase_c"/>
    <property type="match status" value="1"/>
</dbReference>
<dbReference type="PRINTS" id="PR00344">
    <property type="entry name" value="BCTRLSENSOR"/>
</dbReference>
<dbReference type="InterPro" id="IPR011990">
    <property type="entry name" value="TPR-like_helical_dom_sf"/>
</dbReference>
<dbReference type="PROSITE" id="PS50109">
    <property type="entry name" value="HIS_KIN"/>
    <property type="match status" value="1"/>
</dbReference>
<reference evidence="6 7" key="1">
    <citation type="submission" date="2019-07" db="EMBL/GenBank/DDBJ databases">
        <title>Whole genome shotgun sequence of Segetibacter aerophilus NBRC 106135.</title>
        <authorList>
            <person name="Hosoyama A."/>
            <person name="Uohara A."/>
            <person name="Ohji S."/>
            <person name="Ichikawa N."/>
        </authorList>
    </citation>
    <scope>NUCLEOTIDE SEQUENCE [LARGE SCALE GENOMIC DNA]</scope>
    <source>
        <strain evidence="6 7">NBRC 106135</strain>
    </source>
</reference>
<dbReference type="InterPro" id="IPR036097">
    <property type="entry name" value="HisK_dim/P_sf"/>
</dbReference>
<feature type="domain" description="Histidine kinase" evidence="5">
    <location>
        <begin position="389"/>
        <end position="626"/>
    </location>
</feature>